<dbReference type="RefSeq" id="WP_344663529.1">
    <property type="nucleotide sequence ID" value="NZ_BAAAQN010000001.1"/>
</dbReference>
<evidence type="ECO:0000313" key="5">
    <source>
        <dbReference type="Proteomes" id="UP001500751"/>
    </source>
</evidence>
<dbReference type="Gene3D" id="3.30.2080.10">
    <property type="entry name" value="GH92 mannosidase domain"/>
    <property type="match status" value="1"/>
</dbReference>
<dbReference type="EMBL" id="BAAAQN010000001">
    <property type="protein sequence ID" value="GAA2011529.1"/>
    <property type="molecule type" value="Genomic_DNA"/>
</dbReference>
<dbReference type="Gene3D" id="1.20.1050.60">
    <property type="entry name" value="alpha-1,2-mannosidase"/>
    <property type="match status" value="1"/>
</dbReference>
<dbReference type="NCBIfam" id="NF035929">
    <property type="entry name" value="lectin_1"/>
    <property type="match status" value="1"/>
</dbReference>
<feature type="chain" id="PRO_5046930356" description="Ricin B lectin domain-containing protein" evidence="2">
    <location>
        <begin position="23"/>
        <end position="996"/>
    </location>
</feature>
<name>A0ABP5F0X7_9ACTN</name>
<accession>A0ABP5F0X7</accession>
<dbReference type="PANTHER" id="PTHR12143:SF39">
    <property type="entry name" value="SECRETED PROTEIN"/>
    <property type="match status" value="1"/>
</dbReference>
<protein>
    <recommendedName>
        <fullName evidence="3">Ricin B lectin domain-containing protein</fullName>
    </recommendedName>
</protein>
<evidence type="ECO:0000313" key="4">
    <source>
        <dbReference type="EMBL" id="GAA2011529.1"/>
    </source>
</evidence>
<dbReference type="InterPro" id="IPR041371">
    <property type="entry name" value="GH92_N"/>
</dbReference>
<feature type="region of interest" description="Disordered" evidence="1">
    <location>
        <begin position="50"/>
        <end position="72"/>
    </location>
</feature>
<dbReference type="PANTHER" id="PTHR12143">
    <property type="entry name" value="PEPTIDE N-GLYCANASE PNGASE -RELATED"/>
    <property type="match status" value="1"/>
</dbReference>
<dbReference type="Pfam" id="PF17678">
    <property type="entry name" value="Glyco_hydro_92N"/>
    <property type="match status" value="1"/>
</dbReference>
<dbReference type="InterPro" id="IPR012939">
    <property type="entry name" value="Glyco_hydro_92"/>
</dbReference>
<dbReference type="CDD" id="cd23451">
    <property type="entry name" value="beta-trefoil_Ricin_laminarinase"/>
    <property type="match status" value="2"/>
</dbReference>
<sequence length="996" mass="102747">MTVALTLVGSVLGSVAPTAAEAAAGPVTNPASIVNPLLGTSNGGDTFPGADAPFGMVQWSPDTPKRPAGGNYDYSDSTITGFSLTHLSGPGCNATGDIPILPTVGGIDANATSGFSHGTESASAGSYAVTLGNGVKTELTATTRSGMARFTFPTTNQANLLFKLGSAATSTTVLNFGTVGTNEVAGAITSGHFCASSPTYTIYFDMVFDRSFSTNGTFANGGSVTFDASSNHVVQAKVGISYVSAANAVANRTAENSGWDFNGTRQNAQNAWNNVLGKIQIAGGTTDQQAVFYTSLYHSLLHPNVISDTNGQYTGWDHQVHTVGGGQGAQYANYSGWDIYRSQAQLEALVAPRQAGDSAQSMVNDYTQGGILPKWGLDNAETYVMNGDPAEAIIADYYAFGAHNFDTASAKAAMVKQSTVPNSIRSGLNYLTNYGYLPSDGTYASGFYGSVATLLEYDTADFAVSSFAGALGDSATQSQFLNRAQDWRNSFNPASGFMQPKLMNGSWTGGFDPSSSNNFVEGTSWQYTGMVPFNVRGLADAMGGNGPMGTYLDNVLSNFHGSNGTHADLGNEPSLELPWEYDYVGQPWKTQQIVRQVQDQLWPNNPANWSVGNDDLGTMSAWYVWSAMGLFPETPGTADLAIGSPLFTSVTVTLGGGGKISISAPQAADNAPFVQSATLNGSAWNNAYLPPSFATGGGTLAFTLGTSANTGWAAAGSSAPPSYAGTGGAQPPVTQPGATGPIASGLAGKCVDVANSGTGDGTAVQLYDCNGSSAQRWTVTGDGSVHALGKCLDASGSGIVNGTKLQLWSCNGSGAQQWRVDTATSALVNLNSGLCADDPAGTTTNGTQLQLYSCNSSVAQKWTPPVVHTGAITSAVAGKCVDDNTGSTADGNHIQLWSCNGSGAQSFAVPGDGTLMLAGRCVDVTGGGTTNGTKIELWDCNGGANQQWTYVAGTGALQNPQSGRCLDDPGATTTDGTQLELWDCNSTNAQHWTLPS</sequence>
<dbReference type="InterPro" id="IPR005887">
    <property type="entry name" value="GH92_a_mannosidase_put"/>
</dbReference>
<dbReference type="InterPro" id="IPR014718">
    <property type="entry name" value="GH-type_carb-bd"/>
</dbReference>
<evidence type="ECO:0000256" key="1">
    <source>
        <dbReference type="SAM" id="MobiDB-lite"/>
    </source>
</evidence>
<evidence type="ECO:0000256" key="2">
    <source>
        <dbReference type="SAM" id="SignalP"/>
    </source>
</evidence>
<proteinExistence type="predicted"/>
<feature type="domain" description="Ricin B lectin" evidence="3">
    <location>
        <begin position="869"/>
        <end position="995"/>
    </location>
</feature>
<dbReference type="InterPro" id="IPR035992">
    <property type="entry name" value="Ricin_B-like_lectins"/>
</dbReference>
<comment type="caution">
    <text evidence="4">The sequence shown here is derived from an EMBL/GenBank/DDBJ whole genome shotgun (WGS) entry which is preliminary data.</text>
</comment>
<feature type="domain" description="Ricin B lectin" evidence="3">
    <location>
        <begin position="737"/>
        <end position="865"/>
    </location>
</feature>
<dbReference type="SMART" id="SM00458">
    <property type="entry name" value="RICIN"/>
    <property type="match status" value="2"/>
</dbReference>
<dbReference type="InterPro" id="IPR050883">
    <property type="entry name" value="PNGase"/>
</dbReference>
<dbReference type="Proteomes" id="UP001500751">
    <property type="component" value="Unassembled WGS sequence"/>
</dbReference>
<dbReference type="InterPro" id="IPR008928">
    <property type="entry name" value="6-hairpin_glycosidase_sf"/>
</dbReference>
<dbReference type="NCBIfam" id="TIGR01180">
    <property type="entry name" value="aman2_put"/>
    <property type="match status" value="1"/>
</dbReference>
<gene>
    <name evidence="4" type="ORF">GCM10009839_02030</name>
</gene>
<keyword evidence="2" id="KW-0732">Signal</keyword>
<dbReference type="Gene3D" id="2.70.98.10">
    <property type="match status" value="1"/>
</dbReference>
<dbReference type="Gene3D" id="1.20.1610.10">
    <property type="entry name" value="alpha-1,2-mannosidases domains"/>
    <property type="match status" value="1"/>
</dbReference>
<dbReference type="SUPFAM" id="SSF50370">
    <property type="entry name" value="Ricin B-like lectins"/>
    <property type="match status" value="2"/>
</dbReference>
<evidence type="ECO:0000259" key="3">
    <source>
        <dbReference type="SMART" id="SM00458"/>
    </source>
</evidence>
<dbReference type="Pfam" id="PF00652">
    <property type="entry name" value="Ricin_B_lectin"/>
    <property type="match status" value="2"/>
</dbReference>
<dbReference type="SUPFAM" id="SSF48208">
    <property type="entry name" value="Six-hairpin glycosidases"/>
    <property type="match status" value="1"/>
</dbReference>
<keyword evidence="5" id="KW-1185">Reference proteome</keyword>
<dbReference type="Gene3D" id="2.80.10.50">
    <property type="match status" value="2"/>
</dbReference>
<organism evidence="4 5">
    <name type="scientific">Catenulispora yoronensis</name>
    <dbReference type="NCBI Taxonomy" id="450799"/>
    <lineage>
        <taxon>Bacteria</taxon>
        <taxon>Bacillati</taxon>
        <taxon>Actinomycetota</taxon>
        <taxon>Actinomycetes</taxon>
        <taxon>Catenulisporales</taxon>
        <taxon>Catenulisporaceae</taxon>
        <taxon>Catenulispora</taxon>
    </lineage>
</organism>
<dbReference type="PROSITE" id="PS50231">
    <property type="entry name" value="RICIN_B_LECTIN"/>
    <property type="match status" value="2"/>
</dbReference>
<dbReference type="InterPro" id="IPR000772">
    <property type="entry name" value="Ricin_B_lectin"/>
</dbReference>
<feature type="signal peptide" evidence="2">
    <location>
        <begin position="1"/>
        <end position="22"/>
    </location>
</feature>
<reference evidence="5" key="1">
    <citation type="journal article" date="2019" name="Int. J. Syst. Evol. Microbiol.">
        <title>The Global Catalogue of Microorganisms (GCM) 10K type strain sequencing project: providing services to taxonomists for standard genome sequencing and annotation.</title>
        <authorList>
            <consortium name="The Broad Institute Genomics Platform"/>
            <consortium name="The Broad Institute Genome Sequencing Center for Infectious Disease"/>
            <person name="Wu L."/>
            <person name="Ma J."/>
        </authorList>
    </citation>
    <scope>NUCLEOTIDE SEQUENCE [LARGE SCALE GENOMIC DNA]</scope>
    <source>
        <strain evidence="5">JCM 16014</strain>
    </source>
</reference>
<dbReference type="Pfam" id="PF07971">
    <property type="entry name" value="Glyco_hydro_92"/>
    <property type="match status" value="1"/>
</dbReference>